<feature type="signal peptide" evidence="1">
    <location>
        <begin position="1"/>
        <end position="28"/>
    </location>
</feature>
<comment type="caution">
    <text evidence="3">The sequence shown here is derived from an EMBL/GenBank/DDBJ whole genome shotgun (WGS) entry which is preliminary data.</text>
</comment>
<keyword evidence="1" id="KW-0732">Signal</keyword>
<evidence type="ECO:0000259" key="2">
    <source>
        <dbReference type="Pfam" id="PF01551"/>
    </source>
</evidence>
<gene>
    <name evidence="3" type="ORF">K7G82_16110</name>
</gene>
<dbReference type="Gene3D" id="2.70.70.10">
    <property type="entry name" value="Glucose Permease (Domain IIA)"/>
    <property type="match status" value="1"/>
</dbReference>
<organism evidence="3 4">
    <name type="scientific">Sphingomonas colocasiae</name>
    <dbReference type="NCBI Taxonomy" id="1848973"/>
    <lineage>
        <taxon>Bacteria</taxon>
        <taxon>Pseudomonadati</taxon>
        <taxon>Pseudomonadota</taxon>
        <taxon>Alphaproteobacteria</taxon>
        <taxon>Sphingomonadales</taxon>
        <taxon>Sphingomonadaceae</taxon>
        <taxon>Sphingomonas</taxon>
    </lineage>
</organism>
<dbReference type="SUPFAM" id="SSF51261">
    <property type="entry name" value="Duplicated hybrid motif"/>
    <property type="match status" value="1"/>
</dbReference>
<feature type="domain" description="M23ase beta-sheet core" evidence="2">
    <location>
        <begin position="185"/>
        <end position="224"/>
    </location>
</feature>
<evidence type="ECO:0000313" key="4">
    <source>
        <dbReference type="Proteomes" id="UP000706039"/>
    </source>
</evidence>
<sequence>MVHTRARGGVAHLLMACAAMIPGGAAMAQAGYEPPLRANDLGPEERYSAGVHSKENPTQVLGKDIGARRLGADNIWSGLKTANADKKILSNWVVYGKPFYAIASGTVVGCWRNAPENIPGSKHAEFTKGNMPFGGNHLWVLQDDGNHVLYAHAPAGGIEASLCPHNAALLTSTKRDGNSPSLLLETKVTNGARIVAGQKLGVIGNSGDSSGPHLHVHVVKNGVPQPMPFKRGMTNTLVNDAAEINGTWTPLAGKEMPLAPVLLWAPHRIGNYSFNGVASANYQRMVDHLADSGIMPDIVTCKANGATYDSKWVPAQGKWATFHGMSAAEAAARHADYTKQGYKRTSSYTCGSASVAVWRK</sequence>
<reference evidence="3 4" key="1">
    <citation type="submission" date="2021-08" db="EMBL/GenBank/DDBJ databases">
        <authorList>
            <person name="Tuo L."/>
        </authorList>
    </citation>
    <scope>NUCLEOTIDE SEQUENCE [LARGE SCALE GENOMIC DNA]</scope>
    <source>
        <strain evidence="3 4">JCM 31229</strain>
    </source>
</reference>
<evidence type="ECO:0000256" key="1">
    <source>
        <dbReference type="SAM" id="SignalP"/>
    </source>
</evidence>
<dbReference type="InterPro" id="IPR016047">
    <property type="entry name" value="M23ase_b-sheet_dom"/>
</dbReference>
<dbReference type="Pfam" id="PF01551">
    <property type="entry name" value="Peptidase_M23"/>
    <property type="match status" value="1"/>
</dbReference>
<name>A0ABS7PT29_9SPHN</name>
<protein>
    <submittedName>
        <fullName evidence="3">M23 family metallopeptidase</fullName>
    </submittedName>
</protein>
<dbReference type="Proteomes" id="UP000706039">
    <property type="component" value="Unassembled WGS sequence"/>
</dbReference>
<dbReference type="EMBL" id="JAINVV010000008">
    <property type="protein sequence ID" value="MBY8823830.1"/>
    <property type="molecule type" value="Genomic_DNA"/>
</dbReference>
<evidence type="ECO:0000313" key="3">
    <source>
        <dbReference type="EMBL" id="MBY8823830.1"/>
    </source>
</evidence>
<keyword evidence="4" id="KW-1185">Reference proteome</keyword>
<dbReference type="PANTHER" id="PTHR21666">
    <property type="entry name" value="PEPTIDASE-RELATED"/>
    <property type="match status" value="1"/>
</dbReference>
<dbReference type="InterPro" id="IPR050570">
    <property type="entry name" value="Cell_wall_metabolism_enzyme"/>
</dbReference>
<dbReference type="RefSeq" id="WP_222990944.1">
    <property type="nucleotide sequence ID" value="NZ_JAINVV010000008.1"/>
</dbReference>
<dbReference type="CDD" id="cd12797">
    <property type="entry name" value="M23_peptidase"/>
    <property type="match status" value="1"/>
</dbReference>
<feature type="chain" id="PRO_5046386893" evidence="1">
    <location>
        <begin position="29"/>
        <end position="360"/>
    </location>
</feature>
<dbReference type="InterPro" id="IPR011055">
    <property type="entry name" value="Dup_hybrid_motif"/>
</dbReference>
<accession>A0ABS7PT29</accession>
<proteinExistence type="predicted"/>
<dbReference type="PANTHER" id="PTHR21666:SF285">
    <property type="entry name" value="M23 FAMILY METALLOPEPTIDASE"/>
    <property type="match status" value="1"/>
</dbReference>